<dbReference type="GeneID" id="73047206"/>
<evidence type="ECO:0000256" key="1">
    <source>
        <dbReference type="SAM" id="MobiDB-lite"/>
    </source>
</evidence>
<feature type="compositionally biased region" description="Basic and acidic residues" evidence="1">
    <location>
        <begin position="287"/>
        <end position="298"/>
    </location>
</feature>
<evidence type="ECO:0000313" key="2">
    <source>
        <dbReference type="EMBL" id="MFC4823947.1"/>
    </source>
</evidence>
<dbReference type="RefSeq" id="WP_254270163.1">
    <property type="nucleotide sequence ID" value="NZ_CP100401.1"/>
</dbReference>
<name>A0ABD5Q0J2_9EURY</name>
<organism evidence="2 3">
    <name type="scientific">Halorussus aquaticus</name>
    <dbReference type="NCBI Taxonomy" id="2953748"/>
    <lineage>
        <taxon>Archaea</taxon>
        <taxon>Methanobacteriati</taxon>
        <taxon>Methanobacteriota</taxon>
        <taxon>Stenosarchaea group</taxon>
        <taxon>Halobacteria</taxon>
        <taxon>Halobacteriales</taxon>
        <taxon>Haladaptataceae</taxon>
        <taxon>Halorussus</taxon>
    </lineage>
</organism>
<sequence length="316" mass="37241">MSDADRDFGPSEYLCYRLLVELEDSRSYPVSGSRFHKLSCIADRHLSSELGCDIEFPRHWYVYGEVVDEQSLDGDFYIAPSANHWSGRRYLPVEDVNDWEFDVSTDRKGAIDEAVEWVVESFERANAERVEKYQYRHHVPNEFVRTYNDLRTQLKEVDLNRQYTLGDFRVTSHSTRGFVVESLEAMVDTYPRDDYPEAYDLFLEWHDAVERLLETEDPDYAVVEEFLDSFVTMLAKVELRFHHRRHIPDDRIRVWERERLEAKEAFASMLAERREELFDDASWSESPRTDPARRDSRSGTDGSASVSFSRHLDSFD</sequence>
<reference evidence="2 3" key="1">
    <citation type="journal article" date="2019" name="Int. J. Syst. Evol. Microbiol.">
        <title>The Global Catalogue of Microorganisms (GCM) 10K type strain sequencing project: providing services to taxonomists for standard genome sequencing and annotation.</title>
        <authorList>
            <consortium name="The Broad Institute Genomics Platform"/>
            <consortium name="The Broad Institute Genome Sequencing Center for Infectious Disease"/>
            <person name="Wu L."/>
            <person name="Ma J."/>
        </authorList>
    </citation>
    <scope>NUCLEOTIDE SEQUENCE [LARGE SCALE GENOMIC DNA]</scope>
    <source>
        <strain evidence="2 3">XZYJ18</strain>
    </source>
</reference>
<evidence type="ECO:0000313" key="3">
    <source>
        <dbReference type="Proteomes" id="UP001595945"/>
    </source>
</evidence>
<feature type="region of interest" description="Disordered" evidence="1">
    <location>
        <begin position="279"/>
        <end position="316"/>
    </location>
</feature>
<feature type="compositionally biased region" description="Polar residues" evidence="1">
    <location>
        <begin position="299"/>
        <end position="308"/>
    </location>
</feature>
<comment type="caution">
    <text evidence="2">The sequence shown here is derived from an EMBL/GenBank/DDBJ whole genome shotgun (WGS) entry which is preliminary data.</text>
</comment>
<dbReference type="EMBL" id="JBHSHT010000001">
    <property type="protein sequence ID" value="MFC4823947.1"/>
    <property type="molecule type" value="Genomic_DNA"/>
</dbReference>
<protein>
    <submittedName>
        <fullName evidence="2">Uncharacterized protein</fullName>
    </submittedName>
</protein>
<dbReference type="Proteomes" id="UP001595945">
    <property type="component" value="Unassembled WGS sequence"/>
</dbReference>
<accession>A0ABD5Q0J2</accession>
<dbReference type="AlphaFoldDB" id="A0ABD5Q0J2"/>
<proteinExistence type="predicted"/>
<keyword evidence="3" id="KW-1185">Reference proteome</keyword>
<gene>
    <name evidence="2" type="ORF">ACFO9K_06705</name>
</gene>